<dbReference type="AlphaFoldDB" id="A0A0F9UKA9"/>
<reference evidence="1" key="1">
    <citation type="journal article" date="2015" name="Nature">
        <title>Complex archaea that bridge the gap between prokaryotes and eukaryotes.</title>
        <authorList>
            <person name="Spang A."/>
            <person name="Saw J.H."/>
            <person name="Jorgensen S.L."/>
            <person name="Zaremba-Niedzwiedzka K."/>
            <person name="Martijn J."/>
            <person name="Lind A.E."/>
            <person name="van Eijk R."/>
            <person name="Schleper C."/>
            <person name="Guy L."/>
            <person name="Ettema T.J."/>
        </authorList>
    </citation>
    <scope>NUCLEOTIDE SEQUENCE</scope>
</reference>
<accession>A0A0F9UKA9</accession>
<protein>
    <submittedName>
        <fullName evidence="1">Uncharacterized protein</fullName>
    </submittedName>
</protein>
<comment type="caution">
    <text evidence="1">The sequence shown here is derived from an EMBL/GenBank/DDBJ whole genome shotgun (WGS) entry which is preliminary data.</text>
</comment>
<dbReference type="EMBL" id="LAZR01000084">
    <property type="protein sequence ID" value="KKN93695.1"/>
    <property type="molecule type" value="Genomic_DNA"/>
</dbReference>
<organism evidence="1">
    <name type="scientific">marine sediment metagenome</name>
    <dbReference type="NCBI Taxonomy" id="412755"/>
    <lineage>
        <taxon>unclassified sequences</taxon>
        <taxon>metagenomes</taxon>
        <taxon>ecological metagenomes</taxon>
    </lineage>
</organism>
<name>A0A0F9UKA9_9ZZZZ</name>
<proteinExistence type="predicted"/>
<sequence length="80" mass="9052">MSETKGKIIAYLDVLDKLGATIELPEREELEEPFAESFAQLEISTLLRDSIYRILDKLEETRNLVAGQISDLAQLAKETK</sequence>
<evidence type="ECO:0000313" key="1">
    <source>
        <dbReference type="EMBL" id="KKN93695.1"/>
    </source>
</evidence>
<gene>
    <name evidence="1" type="ORF">LCGC14_0195280</name>
</gene>